<dbReference type="EMBL" id="CAXDID020000010">
    <property type="protein sequence ID" value="CAL5979283.1"/>
    <property type="molecule type" value="Genomic_DNA"/>
</dbReference>
<dbReference type="PROSITE" id="PS00018">
    <property type="entry name" value="EF_HAND_1"/>
    <property type="match status" value="1"/>
</dbReference>
<dbReference type="PROSITE" id="PS50222">
    <property type="entry name" value="EF_HAND_2"/>
    <property type="match status" value="1"/>
</dbReference>
<reference evidence="5" key="1">
    <citation type="submission" date="2023-06" db="EMBL/GenBank/DDBJ databases">
        <authorList>
            <person name="Kurt Z."/>
        </authorList>
    </citation>
    <scope>NUCLEOTIDE SEQUENCE</scope>
</reference>
<dbReference type="InterPro" id="IPR002048">
    <property type="entry name" value="EF_hand_dom"/>
</dbReference>
<feature type="domain" description="EF-hand" evidence="3">
    <location>
        <begin position="60"/>
        <end position="95"/>
    </location>
</feature>
<dbReference type="EMBL" id="CATOUU010000865">
    <property type="protein sequence ID" value="CAI9955598.1"/>
    <property type="molecule type" value="Genomic_DNA"/>
</dbReference>
<gene>
    <name evidence="7" type="ORF">HINF_LOCUS40871</name>
    <name evidence="4" type="ORF">HINF_LOCUS43243</name>
    <name evidence="5" type="ORF">HINF_LOCUS51464</name>
    <name evidence="6" type="ORF">HINF_LOCUS5430</name>
</gene>
<dbReference type="Proteomes" id="UP001642409">
    <property type="component" value="Unassembled WGS sequence"/>
</dbReference>
<evidence type="ECO:0000256" key="1">
    <source>
        <dbReference type="ARBA" id="ARBA00022837"/>
    </source>
</evidence>
<evidence type="ECO:0000259" key="3">
    <source>
        <dbReference type="PROSITE" id="PS50222"/>
    </source>
</evidence>
<sequence>MYPQVPNQCPPGQYPNPQYNAMPQYPQQMPQQQYQSPTPQMAPQMQQYPQQYPQQVPMNQMTPQQQQMFQSMDLDNSGTIEVGELITAYKHMNFPERAGRLLLLAVTDKPHIDRQTFPAFDNMVQTLYRAFAQFGLPAVNAQRVEQALISCQFQVSTAQVHQLVKKYGQDDGCDFGQFLGIASYLLLCRKLIAKFGGNQGRVVLDLQGLTNLGMWFV</sequence>
<protein>
    <submittedName>
        <fullName evidence="5">Programmed cell death protein-like protein</fullName>
    </submittedName>
    <submittedName>
        <fullName evidence="6">Programmed_cell death protein-like protein</fullName>
    </submittedName>
</protein>
<dbReference type="AlphaFoldDB" id="A0AA86UQ55"/>
<accession>A0AA86UQ55</accession>
<feature type="compositionally biased region" description="Low complexity" evidence="2">
    <location>
        <begin position="15"/>
        <end position="24"/>
    </location>
</feature>
<dbReference type="EMBL" id="CAXDID020000162">
    <property type="protein sequence ID" value="CAL6045087.1"/>
    <property type="molecule type" value="Genomic_DNA"/>
</dbReference>
<evidence type="ECO:0000256" key="2">
    <source>
        <dbReference type="SAM" id="MobiDB-lite"/>
    </source>
</evidence>
<proteinExistence type="predicted"/>
<keyword evidence="1" id="KW-0106">Calcium</keyword>
<evidence type="ECO:0000313" key="6">
    <source>
        <dbReference type="EMBL" id="CAL5979283.1"/>
    </source>
</evidence>
<dbReference type="InterPro" id="IPR011992">
    <property type="entry name" value="EF-hand-dom_pair"/>
</dbReference>
<organism evidence="5">
    <name type="scientific">Hexamita inflata</name>
    <dbReference type="NCBI Taxonomy" id="28002"/>
    <lineage>
        <taxon>Eukaryota</taxon>
        <taxon>Metamonada</taxon>
        <taxon>Diplomonadida</taxon>
        <taxon>Hexamitidae</taxon>
        <taxon>Hexamitinae</taxon>
        <taxon>Hexamita</taxon>
    </lineage>
</organism>
<dbReference type="GO" id="GO:0005509">
    <property type="term" value="F:calcium ion binding"/>
    <property type="evidence" value="ECO:0007669"/>
    <property type="project" value="InterPro"/>
</dbReference>
<evidence type="ECO:0000313" key="8">
    <source>
        <dbReference type="Proteomes" id="UP001642409"/>
    </source>
</evidence>
<comment type="caution">
    <text evidence="5">The sequence shown here is derived from an EMBL/GenBank/DDBJ whole genome shotgun (WGS) entry which is preliminary data.</text>
</comment>
<feature type="region of interest" description="Disordered" evidence="2">
    <location>
        <begin position="1"/>
        <end position="24"/>
    </location>
</feature>
<evidence type="ECO:0000313" key="5">
    <source>
        <dbReference type="EMBL" id="CAI9963819.1"/>
    </source>
</evidence>
<keyword evidence="8" id="KW-1185">Reference proteome</keyword>
<reference evidence="6 8" key="2">
    <citation type="submission" date="2024-07" db="EMBL/GenBank/DDBJ databases">
        <authorList>
            <person name="Akdeniz Z."/>
        </authorList>
    </citation>
    <scope>NUCLEOTIDE SEQUENCE [LARGE SCALE GENOMIC DNA]</scope>
</reference>
<dbReference type="InterPro" id="IPR018247">
    <property type="entry name" value="EF_Hand_1_Ca_BS"/>
</dbReference>
<dbReference type="EMBL" id="CATOUU010000970">
    <property type="protein sequence ID" value="CAI9963819.1"/>
    <property type="molecule type" value="Genomic_DNA"/>
</dbReference>
<evidence type="ECO:0000313" key="4">
    <source>
        <dbReference type="EMBL" id="CAI9955598.1"/>
    </source>
</evidence>
<evidence type="ECO:0000313" key="7">
    <source>
        <dbReference type="EMBL" id="CAL6045087.1"/>
    </source>
</evidence>
<dbReference type="Gene3D" id="1.10.238.10">
    <property type="entry name" value="EF-hand"/>
    <property type="match status" value="1"/>
</dbReference>
<dbReference type="SUPFAM" id="SSF47473">
    <property type="entry name" value="EF-hand"/>
    <property type="match status" value="1"/>
</dbReference>
<name>A0AA86UQ55_9EUKA</name>